<keyword evidence="2" id="KW-1133">Transmembrane helix</keyword>
<dbReference type="Proteomes" id="UP001178461">
    <property type="component" value="Chromosome 3"/>
</dbReference>
<feature type="compositionally biased region" description="Basic and acidic residues" evidence="1">
    <location>
        <begin position="319"/>
        <end position="347"/>
    </location>
</feature>
<accession>A0AA35K260</accession>
<keyword evidence="2" id="KW-0812">Transmembrane</keyword>
<feature type="transmembrane region" description="Helical" evidence="2">
    <location>
        <begin position="26"/>
        <end position="48"/>
    </location>
</feature>
<name>A0AA35K260_9SAUR</name>
<protein>
    <submittedName>
        <fullName evidence="3">Uncharacterized protein</fullName>
    </submittedName>
</protein>
<feature type="compositionally biased region" description="Basic and acidic residues" evidence="1">
    <location>
        <begin position="421"/>
        <end position="433"/>
    </location>
</feature>
<evidence type="ECO:0000256" key="1">
    <source>
        <dbReference type="SAM" id="MobiDB-lite"/>
    </source>
</evidence>
<gene>
    <name evidence="3" type="ORF">PODLI_1B024455</name>
</gene>
<evidence type="ECO:0000313" key="3">
    <source>
        <dbReference type="EMBL" id="CAI5770421.1"/>
    </source>
</evidence>
<feature type="region of interest" description="Disordered" evidence="1">
    <location>
        <begin position="313"/>
        <end position="359"/>
    </location>
</feature>
<dbReference type="AlphaFoldDB" id="A0AA35K260"/>
<dbReference type="EMBL" id="OX395128">
    <property type="protein sequence ID" value="CAI5770421.1"/>
    <property type="molecule type" value="Genomic_DNA"/>
</dbReference>
<proteinExistence type="predicted"/>
<feature type="region of interest" description="Disordered" evidence="1">
    <location>
        <begin position="411"/>
        <end position="437"/>
    </location>
</feature>
<evidence type="ECO:0000313" key="4">
    <source>
        <dbReference type="Proteomes" id="UP001178461"/>
    </source>
</evidence>
<evidence type="ECO:0000256" key="2">
    <source>
        <dbReference type="SAM" id="Phobius"/>
    </source>
</evidence>
<keyword evidence="4" id="KW-1185">Reference proteome</keyword>
<sequence>MVVNASSCFGAPFAGAMYDLLGNYNIGFVVTGICNIAAASILAFIPWLQRETTQSSKNYLNASVCVITNTIVPWQSPTPSLGALTSSYTKTIYAGDETQSCHSKGFSIKSFSVKSLKSIMKSDATGPLTKAEPKSSAGTLEIDSQEQVERKTDLMPMQELSTPETSFKSESGLIRHPEYISYKKEDVLAFLNTYEADDEEKFVSEIDLRPKKELTMSDAETFESTKQSERIPHKREDVVAFVNEYDGEEEEEKLDTTKELKPKLVWVLPTSDEEMSGERNVAFADDHYDDEDVHFGSITNLRPVQVLTISDAETPESTKPAERRVAFADDQPEDKGEHLEGRADTRPVQEIPVSDAETLGSFKQAERRVAFADDYDDAEGAHTGSLADLRPRQVVSILDAETLGSFRPTELRVSFADDQPEDKGEHPESRADGRPVQLVHYTVIPRVKYASN</sequence>
<keyword evidence="2" id="KW-0472">Membrane</keyword>
<organism evidence="3 4">
    <name type="scientific">Podarcis lilfordi</name>
    <name type="common">Lilford's wall lizard</name>
    <dbReference type="NCBI Taxonomy" id="74358"/>
    <lineage>
        <taxon>Eukaryota</taxon>
        <taxon>Metazoa</taxon>
        <taxon>Chordata</taxon>
        <taxon>Craniata</taxon>
        <taxon>Vertebrata</taxon>
        <taxon>Euteleostomi</taxon>
        <taxon>Lepidosauria</taxon>
        <taxon>Squamata</taxon>
        <taxon>Bifurcata</taxon>
        <taxon>Unidentata</taxon>
        <taxon>Episquamata</taxon>
        <taxon>Laterata</taxon>
        <taxon>Lacertibaenia</taxon>
        <taxon>Lacertidae</taxon>
        <taxon>Podarcis</taxon>
    </lineage>
</organism>
<reference evidence="3" key="1">
    <citation type="submission" date="2022-12" db="EMBL/GenBank/DDBJ databases">
        <authorList>
            <person name="Alioto T."/>
            <person name="Alioto T."/>
            <person name="Gomez Garrido J."/>
        </authorList>
    </citation>
    <scope>NUCLEOTIDE SEQUENCE</scope>
</reference>